<feature type="domain" description="BTB" evidence="3">
    <location>
        <begin position="101"/>
        <end position="174"/>
    </location>
</feature>
<dbReference type="Proteomes" id="UP000192578">
    <property type="component" value="Unassembled WGS sequence"/>
</dbReference>
<dbReference type="PANTHER" id="PTHR45774">
    <property type="entry name" value="BTB/POZ DOMAIN-CONTAINING"/>
    <property type="match status" value="1"/>
</dbReference>
<name>A0A9X6NCM7_HYPEX</name>
<dbReference type="SUPFAM" id="SSF54695">
    <property type="entry name" value="POZ domain"/>
    <property type="match status" value="1"/>
</dbReference>
<dbReference type="PANTHER" id="PTHR45774:SF3">
    <property type="entry name" value="BTB (POZ) DOMAIN-CONTAINING 2B-RELATED"/>
    <property type="match status" value="1"/>
</dbReference>
<dbReference type="InterPro" id="IPR002130">
    <property type="entry name" value="Cyclophilin-type_PPIase_dom"/>
</dbReference>
<dbReference type="Gene3D" id="1.25.40.420">
    <property type="match status" value="1"/>
</dbReference>
<accession>A0A9X6NCM7</accession>
<dbReference type="Pfam" id="PF00651">
    <property type="entry name" value="BTB"/>
    <property type="match status" value="1"/>
</dbReference>
<keyword evidence="5" id="KW-1185">Reference proteome</keyword>
<gene>
    <name evidence="4" type="ORF">BV898_14693</name>
</gene>
<evidence type="ECO:0000256" key="1">
    <source>
        <dbReference type="SAM" id="MobiDB-lite"/>
    </source>
</evidence>
<dbReference type="PROSITE" id="PS50097">
    <property type="entry name" value="BTB"/>
    <property type="match status" value="1"/>
</dbReference>
<dbReference type="SMART" id="SM00225">
    <property type="entry name" value="BTB"/>
    <property type="match status" value="1"/>
</dbReference>
<evidence type="ECO:0000259" key="3">
    <source>
        <dbReference type="PROSITE" id="PS50097"/>
    </source>
</evidence>
<dbReference type="GO" id="GO:0003755">
    <property type="term" value="F:peptidyl-prolyl cis-trans isomerase activity"/>
    <property type="evidence" value="ECO:0007669"/>
    <property type="project" value="InterPro"/>
</dbReference>
<proteinExistence type="predicted"/>
<dbReference type="InterPro" id="IPR011705">
    <property type="entry name" value="BACK"/>
</dbReference>
<dbReference type="Gene3D" id="3.30.710.10">
    <property type="entry name" value="Potassium Channel Kv1.1, Chain A"/>
    <property type="match status" value="1"/>
</dbReference>
<dbReference type="InterPro" id="IPR000210">
    <property type="entry name" value="BTB/POZ_dom"/>
</dbReference>
<comment type="caution">
    <text evidence="4">The sequence shown here is derived from an EMBL/GenBank/DDBJ whole genome shotgun (WGS) entry which is preliminary data.</text>
</comment>
<evidence type="ECO:0000259" key="2">
    <source>
        <dbReference type="PROSITE" id="PS50072"/>
    </source>
</evidence>
<organism evidence="4 5">
    <name type="scientific">Hypsibius exemplaris</name>
    <name type="common">Freshwater tardigrade</name>
    <dbReference type="NCBI Taxonomy" id="2072580"/>
    <lineage>
        <taxon>Eukaryota</taxon>
        <taxon>Metazoa</taxon>
        <taxon>Ecdysozoa</taxon>
        <taxon>Tardigrada</taxon>
        <taxon>Eutardigrada</taxon>
        <taxon>Parachela</taxon>
        <taxon>Hypsibioidea</taxon>
        <taxon>Hypsibiidae</taxon>
        <taxon>Hypsibius</taxon>
    </lineage>
</organism>
<sequence>MGVPITGSLHHFASVRIKSQHFHRCSKQEMAAADVMPSLDEEMPIAESVTETNGHPKRAPPAKVEESEQAQAARESKPWQEMKHLRKKIAFLLDHEDIMPTDITFRVGLDGAFEDITAHTFVLALGSTEFYRLFVKKQDLSGTAIERYEIFWITDVQPEVFRILIQFLYSEEVSGLNMENVMEAIYCAKKYAVARLLKLCRAYVQDHLTAEFACQILAKANTFEEDTIAQLASAIIGSQTACVVASEGFLHIPEHGLRLILSRDDLSIGENDVYQATRKWIVRNYPNHPDFEEAAARLVDCIRLPIMTPSQIANGPAKDKVLAPIELSEVYNYIFADEKPVIRFSARSRLPRPKRQYVTMKLTEEDPEKVVVAEDTITIEVRCDVAPLASGTFLTMCHSGERHFTISYGDAEFSRRTAVKQSSLTKSKQRRGPANAATDQNGHFNGHGRSFPVENRLLSNIPGWVSFASEDPEEGNEVRAETLQICHAEKKANRLGLGGMVFAKVVRGMEALKVFSAGSEDWRSTRRVHSFSNVVVHADFLTDDSEEEL</sequence>
<dbReference type="Pfam" id="PF00160">
    <property type="entry name" value="Pro_isomerase"/>
    <property type="match status" value="1"/>
</dbReference>
<dbReference type="Pfam" id="PF07707">
    <property type="entry name" value="BACK"/>
    <property type="match status" value="1"/>
</dbReference>
<feature type="domain" description="PPIase cyclophilin-type" evidence="2">
    <location>
        <begin position="377"/>
        <end position="513"/>
    </location>
</feature>
<feature type="region of interest" description="Disordered" evidence="1">
    <location>
        <begin position="49"/>
        <end position="77"/>
    </location>
</feature>
<dbReference type="InterPro" id="IPR029000">
    <property type="entry name" value="Cyclophilin-like_dom_sf"/>
</dbReference>
<dbReference type="EMBL" id="MTYJ01000184">
    <property type="protein sequence ID" value="OWA50168.1"/>
    <property type="molecule type" value="Genomic_DNA"/>
</dbReference>
<dbReference type="SUPFAM" id="SSF50891">
    <property type="entry name" value="Cyclophilin-like"/>
    <property type="match status" value="1"/>
</dbReference>
<dbReference type="OrthoDB" id="6052989at2759"/>
<dbReference type="AlphaFoldDB" id="A0A9X6NCM7"/>
<feature type="region of interest" description="Disordered" evidence="1">
    <location>
        <begin position="419"/>
        <end position="449"/>
    </location>
</feature>
<evidence type="ECO:0000313" key="4">
    <source>
        <dbReference type="EMBL" id="OWA50168.1"/>
    </source>
</evidence>
<reference evidence="5" key="1">
    <citation type="submission" date="2017-01" db="EMBL/GenBank/DDBJ databases">
        <title>Comparative genomics of anhydrobiosis in the tardigrade Hypsibius dujardini.</title>
        <authorList>
            <person name="Yoshida Y."/>
            <person name="Koutsovoulos G."/>
            <person name="Laetsch D."/>
            <person name="Stevens L."/>
            <person name="Kumar S."/>
            <person name="Horikawa D."/>
            <person name="Ishino K."/>
            <person name="Komine S."/>
            <person name="Tomita M."/>
            <person name="Blaxter M."/>
            <person name="Arakawa K."/>
        </authorList>
    </citation>
    <scope>NUCLEOTIDE SEQUENCE [LARGE SCALE GENOMIC DNA]</scope>
    <source>
        <strain evidence="5">Z151</strain>
    </source>
</reference>
<dbReference type="InterPro" id="IPR011333">
    <property type="entry name" value="SKP1/BTB/POZ_sf"/>
</dbReference>
<protein>
    <submittedName>
        <fullName evidence="4">BTB/POZ domain-containing protein 6</fullName>
    </submittedName>
</protein>
<dbReference type="SMART" id="SM00875">
    <property type="entry name" value="BACK"/>
    <property type="match status" value="1"/>
</dbReference>
<dbReference type="PROSITE" id="PS50072">
    <property type="entry name" value="CSA_PPIASE_2"/>
    <property type="match status" value="1"/>
</dbReference>
<dbReference type="Gene3D" id="2.40.100.10">
    <property type="entry name" value="Cyclophilin-like"/>
    <property type="match status" value="1"/>
</dbReference>
<evidence type="ECO:0000313" key="5">
    <source>
        <dbReference type="Proteomes" id="UP000192578"/>
    </source>
</evidence>